<protein>
    <submittedName>
        <fullName evidence="1">Uncharacterized protein</fullName>
    </submittedName>
</protein>
<name>A0ABQ8J7L1_DERPT</name>
<keyword evidence="2" id="KW-1185">Reference proteome</keyword>
<gene>
    <name evidence="1" type="ORF">DERP_010214</name>
</gene>
<evidence type="ECO:0000313" key="2">
    <source>
        <dbReference type="Proteomes" id="UP000887458"/>
    </source>
</evidence>
<sequence>MSALRFDPLASIQWTSRHWFVQGDSLNKTTPAPLTGSLHHCSKALVLKSLRILFESIKLKSSTLWASNPIFSKHWTTSSLRFLVMSTCGILALSNSLHELIC</sequence>
<reference evidence="1 2" key="1">
    <citation type="journal article" date="2018" name="J. Allergy Clin. Immunol.">
        <title>High-quality assembly of Dermatophagoides pteronyssinus genome and transcriptome reveals a wide range of novel allergens.</title>
        <authorList>
            <person name="Liu X.Y."/>
            <person name="Yang K.Y."/>
            <person name="Wang M.Q."/>
            <person name="Kwok J.S."/>
            <person name="Zeng X."/>
            <person name="Yang Z."/>
            <person name="Xiao X.J."/>
            <person name="Lau C.P."/>
            <person name="Li Y."/>
            <person name="Huang Z.M."/>
            <person name="Ba J.G."/>
            <person name="Yim A.K."/>
            <person name="Ouyang C.Y."/>
            <person name="Ngai S.M."/>
            <person name="Chan T.F."/>
            <person name="Leung E.L."/>
            <person name="Liu L."/>
            <person name="Liu Z.G."/>
            <person name="Tsui S.K."/>
        </authorList>
    </citation>
    <scope>NUCLEOTIDE SEQUENCE [LARGE SCALE GENOMIC DNA]</scope>
    <source>
        <strain evidence="1">Derp</strain>
    </source>
</reference>
<organism evidence="1 2">
    <name type="scientific">Dermatophagoides pteronyssinus</name>
    <name type="common">European house dust mite</name>
    <dbReference type="NCBI Taxonomy" id="6956"/>
    <lineage>
        <taxon>Eukaryota</taxon>
        <taxon>Metazoa</taxon>
        <taxon>Ecdysozoa</taxon>
        <taxon>Arthropoda</taxon>
        <taxon>Chelicerata</taxon>
        <taxon>Arachnida</taxon>
        <taxon>Acari</taxon>
        <taxon>Acariformes</taxon>
        <taxon>Sarcoptiformes</taxon>
        <taxon>Astigmata</taxon>
        <taxon>Psoroptidia</taxon>
        <taxon>Analgoidea</taxon>
        <taxon>Pyroglyphidae</taxon>
        <taxon>Dermatophagoidinae</taxon>
        <taxon>Dermatophagoides</taxon>
    </lineage>
</organism>
<evidence type="ECO:0000313" key="1">
    <source>
        <dbReference type="EMBL" id="KAH9418346.1"/>
    </source>
</evidence>
<reference evidence="1 2" key="2">
    <citation type="journal article" date="2022" name="Mol. Biol. Evol.">
        <title>Comparative Genomics Reveals Insights into the Divergent Evolution of Astigmatic Mites and Household Pest Adaptations.</title>
        <authorList>
            <person name="Xiong Q."/>
            <person name="Wan A.T."/>
            <person name="Liu X."/>
            <person name="Fung C.S."/>
            <person name="Xiao X."/>
            <person name="Malainual N."/>
            <person name="Hou J."/>
            <person name="Wang L."/>
            <person name="Wang M."/>
            <person name="Yang K.Y."/>
            <person name="Cui Y."/>
            <person name="Leung E.L."/>
            <person name="Nong W."/>
            <person name="Shin S.K."/>
            <person name="Au S.W."/>
            <person name="Jeong K.Y."/>
            <person name="Chew F.T."/>
            <person name="Hui J.H."/>
            <person name="Leung T.F."/>
            <person name="Tungtrongchitr A."/>
            <person name="Zhong N."/>
            <person name="Liu Z."/>
            <person name="Tsui S.K."/>
        </authorList>
    </citation>
    <scope>NUCLEOTIDE SEQUENCE [LARGE SCALE GENOMIC DNA]</scope>
    <source>
        <strain evidence="1">Derp</strain>
    </source>
</reference>
<dbReference type="Proteomes" id="UP000887458">
    <property type="component" value="Unassembled WGS sequence"/>
</dbReference>
<dbReference type="EMBL" id="NJHN03000064">
    <property type="protein sequence ID" value="KAH9418346.1"/>
    <property type="molecule type" value="Genomic_DNA"/>
</dbReference>
<proteinExistence type="predicted"/>
<accession>A0ABQ8J7L1</accession>
<comment type="caution">
    <text evidence="1">The sequence shown here is derived from an EMBL/GenBank/DDBJ whole genome shotgun (WGS) entry which is preliminary data.</text>
</comment>